<comment type="catalytic activity">
    <reaction evidence="10">
        <text>a 2,3-saturated acyl-[ACP] + NADP(+) = a (2E)-enoyl-[ACP] + NADPH + H(+)</text>
        <dbReference type="Rhea" id="RHEA:22564"/>
        <dbReference type="Rhea" id="RHEA-COMP:9925"/>
        <dbReference type="Rhea" id="RHEA-COMP:9926"/>
        <dbReference type="ChEBI" id="CHEBI:15378"/>
        <dbReference type="ChEBI" id="CHEBI:57783"/>
        <dbReference type="ChEBI" id="CHEBI:58349"/>
        <dbReference type="ChEBI" id="CHEBI:78784"/>
        <dbReference type="ChEBI" id="CHEBI:78785"/>
        <dbReference type="EC" id="1.3.1.104"/>
    </reaction>
</comment>
<evidence type="ECO:0000256" key="10">
    <source>
        <dbReference type="ARBA" id="ARBA00048843"/>
    </source>
</evidence>
<feature type="domain" description="Enoyl reductase (ER)" evidence="11">
    <location>
        <begin position="13"/>
        <end position="330"/>
    </location>
</feature>
<dbReference type="RefSeq" id="WP_188912103.1">
    <property type="nucleotide sequence ID" value="NZ_BMMF01000005.1"/>
</dbReference>
<dbReference type="Pfam" id="PF13602">
    <property type="entry name" value="ADH_zinc_N_2"/>
    <property type="match status" value="1"/>
</dbReference>
<dbReference type="PANTHER" id="PTHR43981:SF2">
    <property type="entry name" value="ENOYL-[ACYL-CARRIER-PROTEIN] REDUCTASE, MITOCHONDRIAL"/>
    <property type="match status" value="1"/>
</dbReference>
<dbReference type="InterPro" id="IPR051034">
    <property type="entry name" value="Mito_Enoyl-ACP_Reductase"/>
</dbReference>
<evidence type="ECO:0000313" key="13">
    <source>
        <dbReference type="Proteomes" id="UP000600449"/>
    </source>
</evidence>
<dbReference type="InterPro" id="IPR013154">
    <property type="entry name" value="ADH-like_N"/>
</dbReference>
<dbReference type="SUPFAM" id="SSF50129">
    <property type="entry name" value="GroES-like"/>
    <property type="match status" value="1"/>
</dbReference>
<dbReference type="SMART" id="SM00829">
    <property type="entry name" value="PKS_ER"/>
    <property type="match status" value="1"/>
</dbReference>
<evidence type="ECO:0000256" key="4">
    <source>
        <dbReference type="ARBA" id="ARBA00022857"/>
    </source>
</evidence>
<organism evidence="12 13">
    <name type="scientific">Salinarimonas ramus</name>
    <dbReference type="NCBI Taxonomy" id="690164"/>
    <lineage>
        <taxon>Bacteria</taxon>
        <taxon>Pseudomonadati</taxon>
        <taxon>Pseudomonadota</taxon>
        <taxon>Alphaproteobacteria</taxon>
        <taxon>Hyphomicrobiales</taxon>
        <taxon>Salinarimonadaceae</taxon>
        <taxon>Salinarimonas</taxon>
    </lineage>
</organism>
<dbReference type="Gene3D" id="3.90.180.10">
    <property type="entry name" value="Medium-chain alcohol dehydrogenases, catalytic domain"/>
    <property type="match status" value="1"/>
</dbReference>
<dbReference type="GO" id="GO:0141148">
    <property type="term" value="F:enoyl-[acyl-carrier-protein] reductase (NADPH) activity"/>
    <property type="evidence" value="ECO:0007669"/>
    <property type="project" value="UniProtKB-EC"/>
</dbReference>
<dbReference type="PANTHER" id="PTHR43981">
    <property type="entry name" value="ENOYL-[ACYL-CARRIER-PROTEIN] REDUCTASE, MITOCHONDRIAL"/>
    <property type="match status" value="1"/>
</dbReference>
<evidence type="ECO:0000256" key="3">
    <source>
        <dbReference type="ARBA" id="ARBA00022832"/>
    </source>
</evidence>
<keyword evidence="4" id="KW-0521">NADP</keyword>
<dbReference type="InterPro" id="IPR020843">
    <property type="entry name" value="ER"/>
</dbReference>
<dbReference type="InterPro" id="IPR036291">
    <property type="entry name" value="NAD(P)-bd_dom_sf"/>
</dbReference>
<evidence type="ECO:0000256" key="6">
    <source>
        <dbReference type="ARBA" id="ARBA00023002"/>
    </source>
</evidence>
<keyword evidence="6" id="KW-0560">Oxidoreductase</keyword>
<gene>
    <name evidence="12" type="ORF">GCM10011322_18970</name>
</gene>
<evidence type="ECO:0000259" key="11">
    <source>
        <dbReference type="SMART" id="SM00829"/>
    </source>
</evidence>
<dbReference type="GO" id="GO:0006633">
    <property type="term" value="P:fatty acid biosynthetic process"/>
    <property type="evidence" value="ECO:0007669"/>
    <property type="project" value="UniProtKB-KW"/>
</dbReference>
<evidence type="ECO:0000313" key="12">
    <source>
        <dbReference type="EMBL" id="GGK32456.1"/>
    </source>
</evidence>
<evidence type="ECO:0000256" key="9">
    <source>
        <dbReference type="ARBA" id="ARBA00038963"/>
    </source>
</evidence>
<dbReference type="Gene3D" id="3.40.50.720">
    <property type="entry name" value="NAD(P)-binding Rossmann-like Domain"/>
    <property type="match status" value="1"/>
</dbReference>
<dbReference type="Proteomes" id="UP000600449">
    <property type="component" value="Unassembled WGS sequence"/>
</dbReference>
<keyword evidence="2" id="KW-0444">Lipid biosynthesis</keyword>
<sequence length="339" mass="36382">MDDRRRLVVHAFGPPAEVVRLERRALERPRAHEVRVRMLLSAINPSDLVTIAGAYPSRTTLPFVPGFEGVGVIDAVGSEVADLRPGDRVLPIGSAGCWQEARCVDASWCFRVPDALPDISAATSYVNPLTALLMMHDRIGVRAGMLVAIDAAGSAIGRMLVRLATEAGAHPLAIVRDARTLPLLDGLGVAQALVLPHDADAVTLARMLRDRLGTTRPHAVLDAVGGTLGEALHEVLAPGGRFVHYGLLSGRPLPPDLPRRRPDVSFELFWLRRWVHDEPRAVVAERLGEAWRLIARGVLASAVEAVHPLEDAIGALRGAGSAGRRGKILLSPVQDHGQA</sequence>
<keyword evidence="7" id="KW-0443">Lipid metabolism</keyword>
<comment type="similarity">
    <text evidence="1">Belongs to the zinc-containing alcohol dehydrogenase family. Quinone oxidoreductase subfamily.</text>
</comment>
<accession>A0A917Q768</accession>
<evidence type="ECO:0000256" key="8">
    <source>
        <dbReference type="ARBA" id="ARBA00023160"/>
    </source>
</evidence>
<name>A0A917Q768_9HYPH</name>
<dbReference type="SUPFAM" id="SSF51735">
    <property type="entry name" value="NAD(P)-binding Rossmann-fold domains"/>
    <property type="match status" value="1"/>
</dbReference>
<proteinExistence type="inferred from homology"/>
<dbReference type="EMBL" id="BMMF01000005">
    <property type="protein sequence ID" value="GGK32456.1"/>
    <property type="molecule type" value="Genomic_DNA"/>
</dbReference>
<dbReference type="CDD" id="cd05282">
    <property type="entry name" value="ETR_like"/>
    <property type="match status" value="1"/>
</dbReference>
<keyword evidence="3" id="KW-0276">Fatty acid metabolism</keyword>
<reference evidence="12 13" key="1">
    <citation type="journal article" date="2014" name="Int. J. Syst. Evol. Microbiol.">
        <title>Complete genome sequence of Corynebacterium casei LMG S-19264T (=DSM 44701T), isolated from a smear-ripened cheese.</title>
        <authorList>
            <consortium name="US DOE Joint Genome Institute (JGI-PGF)"/>
            <person name="Walter F."/>
            <person name="Albersmeier A."/>
            <person name="Kalinowski J."/>
            <person name="Ruckert C."/>
        </authorList>
    </citation>
    <scope>NUCLEOTIDE SEQUENCE [LARGE SCALE GENOMIC DNA]</scope>
    <source>
        <strain evidence="12 13">CGMCC 1.9161</strain>
    </source>
</reference>
<evidence type="ECO:0000256" key="7">
    <source>
        <dbReference type="ARBA" id="ARBA00023098"/>
    </source>
</evidence>
<evidence type="ECO:0000256" key="1">
    <source>
        <dbReference type="ARBA" id="ARBA00010371"/>
    </source>
</evidence>
<dbReference type="EC" id="1.3.1.104" evidence="9"/>
<protein>
    <recommendedName>
        <fullName evidence="9">enoyl-[acyl-carrier-protein] reductase</fullName>
        <ecNumber evidence="9">1.3.1.104</ecNumber>
    </recommendedName>
</protein>
<dbReference type="AlphaFoldDB" id="A0A917Q768"/>
<dbReference type="Pfam" id="PF08240">
    <property type="entry name" value="ADH_N"/>
    <property type="match status" value="1"/>
</dbReference>
<dbReference type="InterPro" id="IPR011032">
    <property type="entry name" value="GroES-like_sf"/>
</dbReference>
<keyword evidence="8" id="KW-0275">Fatty acid biosynthesis</keyword>
<keyword evidence="5" id="KW-0809">Transit peptide</keyword>
<comment type="caution">
    <text evidence="12">The sequence shown here is derived from an EMBL/GenBank/DDBJ whole genome shotgun (WGS) entry which is preliminary data.</text>
</comment>
<evidence type="ECO:0000256" key="2">
    <source>
        <dbReference type="ARBA" id="ARBA00022516"/>
    </source>
</evidence>
<keyword evidence="13" id="KW-1185">Reference proteome</keyword>
<evidence type="ECO:0000256" key="5">
    <source>
        <dbReference type="ARBA" id="ARBA00022946"/>
    </source>
</evidence>